<evidence type="ECO:0000256" key="2">
    <source>
        <dbReference type="ARBA" id="ARBA00022630"/>
    </source>
</evidence>
<comment type="caution">
    <text evidence="6">The sequence shown here is derived from an EMBL/GenBank/DDBJ whole genome shotgun (WGS) entry which is preliminary data.</text>
</comment>
<dbReference type="OrthoDB" id="9813348at2"/>
<sequence>MTTNASFDVIVVGSGVAGLSTALFCALKGMRVLVLEQSQWIGGTSALSAGAVWIPGSQYDESIHARNDGSASMQTAAQYLEAATHAQSPAALRDAFLHQGPQAIKELTTHTAVQFRAFAYHPDYCGDLPGASTHGRALECPPFDGRLLQEDFLRLRPPIPEFTVLNGMMVDRTDIGHLLQMGRSWASLRYATGLLVRYAKDRLRFTRGTRLVMGNALVARLVYSLQQQKVPIWTNCTAKGLLTKQGDVHGLRIQKEANEITLSATKAVVMAGGGFNDHPDWRATSLPPCVRYTPRSQTSSGALLYETLRLGARLGSNQESNACWAPVSIHTRRDQSLAVFPHFVLDRGKPGTLIVNAQGKRFANECVSYHQLGQAMLSQSEGHAWLITDRQAIQKYGLGLVRPGGRGLKKFIQAGYLIHASTLDDLAKQAGIALSHLKDSIQRYNALASTGVDEDFARGSTPYQRNLGDASVQPNPNLRPLDDGAFFAIHLYTADIAGSRGLVTDAYGRVLRDQAPIAGLHAVGNDMHSIMGSHYPGPGINLGPAIAFAFAASQQIYESKSKRR</sequence>
<name>A0A4S8EUE8_9BURK</name>
<comment type="cofactor">
    <cofactor evidence="1">
        <name>FAD</name>
        <dbReference type="ChEBI" id="CHEBI:57692"/>
    </cofactor>
</comment>
<keyword evidence="3" id="KW-0274">FAD</keyword>
<evidence type="ECO:0000313" key="6">
    <source>
        <dbReference type="EMBL" id="THT98477.1"/>
    </source>
</evidence>
<dbReference type="Proteomes" id="UP000308917">
    <property type="component" value="Unassembled WGS sequence"/>
</dbReference>
<evidence type="ECO:0000256" key="4">
    <source>
        <dbReference type="ARBA" id="ARBA00023002"/>
    </source>
</evidence>
<dbReference type="InterPro" id="IPR036188">
    <property type="entry name" value="FAD/NAD-bd_sf"/>
</dbReference>
<proteinExistence type="predicted"/>
<dbReference type="SUPFAM" id="SSF51905">
    <property type="entry name" value="FAD/NAD(P)-binding domain"/>
    <property type="match status" value="1"/>
</dbReference>
<dbReference type="PRINTS" id="PR00411">
    <property type="entry name" value="PNDRDTASEI"/>
</dbReference>
<dbReference type="Gene3D" id="3.50.50.60">
    <property type="entry name" value="FAD/NAD(P)-binding domain"/>
    <property type="match status" value="2"/>
</dbReference>
<dbReference type="PANTHER" id="PTHR43400:SF10">
    <property type="entry name" value="3-OXOSTEROID 1-DEHYDROGENASE"/>
    <property type="match status" value="1"/>
</dbReference>
<gene>
    <name evidence="6" type="ORF">E9531_14215</name>
</gene>
<dbReference type="PANTHER" id="PTHR43400">
    <property type="entry name" value="FUMARATE REDUCTASE"/>
    <property type="match status" value="1"/>
</dbReference>
<keyword evidence="2" id="KW-0285">Flavoprotein</keyword>
<dbReference type="SUPFAM" id="SSF56425">
    <property type="entry name" value="Succinate dehydrogenase/fumarate reductase flavoprotein, catalytic domain"/>
    <property type="match status" value="1"/>
</dbReference>
<accession>A0A4S8EUE8</accession>
<evidence type="ECO:0000313" key="7">
    <source>
        <dbReference type="Proteomes" id="UP000308917"/>
    </source>
</evidence>
<dbReference type="InterPro" id="IPR003953">
    <property type="entry name" value="FAD-dep_OxRdtase_2_FAD-bd"/>
</dbReference>
<dbReference type="GO" id="GO:0008202">
    <property type="term" value="P:steroid metabolic process"/>
    <property type="evidence" value="ECO:0007669"/>
    <property type="project" value="UniProtKB-ARBA"/>
</dbReference>
<feature type="domain" description="FAD-dependent oxidoreductase 2 FAD-binding" evidence="5">
    <location>
        <begin position="8"/>
        <end position="542"/>
    </location>
</feature>
<dbReference type="RefSeq" id="WP_136574438.1">
    <property type="nucleotide sequence ID" value="NZ_STFG01000020.1"/>
</dbReference>
<dbReference type="InterPro" id="IPR027477">
    <property type="entry name" value="Succ_DH/fumarate_Rdtase_cat_sf"/>
</dbReference>
<dbReference type="EMBL" id="STFG01000020">
    <property type="protein sequence ID" value="THT98477.1"/>
    <property type="molecule type" value="Genomic_DNA"/>
</dbReference>
<reference evidence="6 7" key="1">
    <citation type="journal article" date="2015" name="Antonie Van Leeuwenhoek">
        <title>Lampropedia puyangensis sp. nov., isolated from symptomatic bark of Populus ? euramericana canker and emended description of Lampropedia hyalina (Ehrenberg 1832) Lee et al. 2004.</title>
        <authorList>
            <person name="Li Y."/>
            <person name="Wang T."/>
            <person name="Piao C.G."/>
            <person name="Wang L.F."/>
            <person name="Tian G.Z."/>
            <person name="Zhu T.H."/>
            <person name="Guo M.W."/>
        </authorList>
    </citation>
    <scope>NUCLEOTIDE SEQUENCE [LARGE SCALE GENOMIC DNA]</scope>
    <source>
        <strain evidence="6 7">2-bin</strain>
    </source>
</reference>
<keyword evidence="4" id="KW-0560">Oxidoreductase</keyword>
<dbReference type="AlphaFoldDB" id="A0A4S8EUE8"/>
<protein>
    <submittedName>
        <fullName evidence="6">FAD-dependent oxidoreductase</fullName>
    </submittedName>
</protein>
<organism evidence="6 7">
    <name type="scientific">Lampropedia puyangensis</name>
    <dbReference type="NCBI Taxonomy" id="1330072"/>
    <lineage>
        <taxon>Bacteria</taxon>
        <taxon>Pseudomonadati</taxon>
        <taxon>Pseudomonadota</taxon>
        <taxon>Betaproteobacteria</taxon>
        <taxon>Burkholderiales</taxon>
        <taxon>Comamonadaceae</taxon>
        <taxon>Lampropedia</taxon>
    </lineage>
</organism>
<dbReference type="InterPro" id="IPR050315">
    <property type="entry name" value="FAD-oxidoreductase_2"/>
</dbReference>
<evidence type="ECO:0000256" key="1">
    <source>
        <dbReference type="ARBA" id="ARBA00001974"/>
    </source>
</evidence>
<dbReference type="Pfam" id="PF00890">
    <property type="entry name" value="FAD_binding_2"/>
    <property type="match status" value="1"/>
</dbReference>
<evidence type="ECO:0000256" key="3">
    <source>
        <dbReference type="ARBA" id="ARBA00022827"/>
    </source>
</evidence>
<evidence type="ECO:0000259" key="5">
    <source>
        <dbReference type="Pfam" id="PF00890"/>
    </source>
</evidence>
<dbReference type="GO" id="GO:0016491">
    <property type="term" value="F:oxidoreductase activity"/>
    <property type="evidence" value="ECO:0007669"/>
    <property type="project" value="UniProtKB-KW"/>
</dbReference>
<keyword evidence="7" id="KW-1185">Reference proteome</keyword>